<comment type="caution">
    <text evidence="11">The sequence shown here is derived from an EMBL/GenBank/DDBJ whole genome shotgun (WGS) entry which is preliminary data.</text>
</comment>
<keyword evidence="12" id="KW-1185">Reference proteome</keyword>
<evidence type="ECO:0000256" key="9">
    <source>
        <dbReference type="ARBA" id="ARBA00023136"/>
    </source>
</evidence>
<feature type="domain" description="ABC transporter" evidence="10">
    <location>
        <begin position="16"/>
        <end position="252"/>
    </location>
</feature>
<organism evidence="11 12">
    <name type="scientific">Aliidongia dinghuensis</name>
    <dbReference type="NCBI Taxonomy" id="1867774"/>
    <lineage>
        <taxon>Bacteria</taxon>
        <taxon>Pseudomonadati</taxon>
        <taxon>Pseudomonadota</taxon>
        <taxon>Alphaproteobacteria</taxon>
        <taxon>Rhodospirillales</taxon>
        <taxon>Dongiaceae</taxon>
        <taxon>Aliidongia</taxon>
    </lineage>
</organism>
<evidence type="ECO:0000259" key="10">
    <source>
        <dbReference type="PROSITE" id="PS50893"/>
    </source>
</evidence>
<gene>
    <name evidence="11" type="primary">rbsA</name>
    <name evidence="11" type="ORF">GCM10011611_50290</name>
</gene>
<evidence type="ECO:0000256" key="3">
    <source>
        <dbReference type="ARBA" id="ARBA00022475"/>
    </source>
</evidence>
<dbReference type="AlphaFoldDB" id="A0A8J2YYT6"/>
<dbReference type="PROSITE" id="PS50893">
    <property type="entry name" value="ABC_TRANSPORTER_2"/>
    <property type="match status" value="2"/>
</dbReference>
<dbReference type="GO" id="GO:0005524">
    <property type="term" value="F:ATP binding"/>
    <property type="evidence" value="ECO:0007669"/>
    <property type="project" value="UniProtKB-KW"/>
</dbReference>
<keyword evidence="2" id="KW-0813">Transport</keyword>
<evidence type="ECO:0000256" key="1">
    <source>
        <dbReference type="ARBA" id="ARBA00004202"/>
    </source>
</evidence>
<evidence type="ECO:0000313" key="11">
    <source>
        <dbReference type="EMBL" id="GGF37794.1"/>
    </source>
</evidence>
<keyword evidence="3" id="KW-1003">Cell membrane</keyword>
<keyword evidence="9" id="KW-0472">Membrane</keyword>
<reference evidence="11" key="2">
    <citation type="submission" date="2020-09" db="EMBL/GenBank/DDBJ databases">
        <authorList>
            <person name="Sun Q."/>
            <person name="Zhou Y."/>
        </authorList>
    </citation>
    <scope>NUCLEOTIDE SEQUENCE</scope>
    <source>
        <strain evidence="11">CGMCC 1.15725</strain>
    </source>
</reference>
<dbReference type="PANTHER" id="PTHR43790">
    <property type="entry name" value="CARBOHYDRATE TRANSPORT ATP-BINDING PROTEIN MG119-RELATED"/>
    <property type="match status" value="1"/>
</dbReference>
<dbReference type="InterPro" id="IPR003439">
    <property type="entry name" value="ABC_transporter-like_ATP-bd"/>
</dbReference>
<dbReference type="Gene3D" id="3.40.50.300">
    <property type="entry name" value="P-loop containing nucleotide triphosphate hydrolases"/>
    <property type="match status" value="2"/>
</dbReference>
<evidence type="ECO:0000313" key="12">
    <source>
        <dbReference type="Proteomes" id="UP000646365"/>
    </source>
</evidence>
<dbReference type="PROSITE" id="PS00211">
    <property type="entry name" value="ABC_TRANSPORTER_1"/>
    <property type="match status" value="1"/>
</dbReference>
<dbReference type="FunFam" id="3.40.50.300:FF:000127">
    <property type="entry name" value="Ribose import ATP-binding protein RbsA"/>
    <property type="match status" value="1"/>
</dbReference>
<evidence type="ECO:0000256" key="5">
    <source>
        <dbReference type="ARBA" id="ARBA00022737"/>
    </source>
</evidence>
<dbReference type="CDD" id="cd03216">
    <property type="entry name" value="ABC_Carb_Monos_I"/>
    <property type="match status" value="1"/>
</dbReference>
<evidence type="ECO:0000256" key="4">
    <source>
        <dbReference type="ARBA" id="ARBA00022597"/>
    </source>
</evidence>
<keyword evidence="5" id="KW-0677">Repeat</keyword>
<evidence type="ECO:0000256" key="6">
    <source>
        <dbReference type="ARBA" id="ARBA00022741"/>
    </source>
</evidence>
<dbReference type="InterPro" id="IPR027417">
    <property type="entry name" value="P-loop_NTPase"/>
</dbReference>
<evidence type="ECO:0000256" key="7">
    <source>
        <dbReference type="ARBA" id="ARBA00022840"/>
    </source>
</evidence>
<keyword evidence="7 11" id="KW-0067">ATP-binding</keyword>
<dbReference type="RefSeq" id="WP_229743941.1">
    <property type="nucleotide sequence ID" value="NZ_BMJQ01000015.1"/>
</dbReference>
<evidence type="ECO:0000256" key="8">
    <source>
        <dbReference type="ARBA" id="ARBA00022967"/>
    </source>
</evidence>
<protein>
    <submittedName>
        <fullName evidence="11">Ribose import ATP-binding protein RbsA</fullName>
    </submittedName>
</protein>
<dbReference type="SUPFAM" id="SSF52540">
    <property type="entry name" value="P-loop containing nucleoside triphosphate hydrolases"/>
    <property type="match status" value="2"/>
</dbReference>
<dbReference type="CDD" id="cd03215">
    <property type="entry name" value="ABC_Carb_Monos_II"/>
    <property type="match status" value="1"/>
</dbReference>
<reference evidence="11" key="1">
    <citation type="journal article" date="2014" name="Int. J. Syst. Evol. Microbiol.">
        <title>Complete genome sequence of Corynebacterium casei LMG S-19264T (=DSM 44701T), isolated from a smear-ripened cheese.</title>
        <authorList>
            <consortium name="US DOE Joint Genome Institute (JGI-PGF)"/>
            <person name="Walter F."/>
            <person name="Albersmeier A."/>
            <person name="Kalinowski J."/>
            <person name="Ruckert C."/>
        </authorList>
    </citation>
    <scope>NUCLEOTIDE SEQUENCE</scope>
    <source>
        <strain evidence="11">CGMCC 1.15725</strain>
    </source>
</reference>
<sequence>MTEPGTTEPGMRPPLLAMKGVTKHFGGVQALRGVDFELNSGEIHALLGENGAGKSTLMNILSGVHAPDAGTLMIDGTPVRLANPREAQAAGIATIFQELDLVPSLDVAANLFLGREILRPGGFLDVAAMRREARKRLASIELDIDVERLVGDLSIGHRQVVAIVKALAYASRALVMDEPTAALTVGEVDRLFAIMRRLSANGVGIVYISHRLEEVPQIADRVTVMRDGRIVGVTKPDAPQSELVSLLVGRPADELYPVRATAIGRRLLHLKDAGFRPARRRAGWQCPEAISLDVHAGEIVGLAGVMGAGRTELLSALYGTGLAGAWFGTVEIDGRPAHLRSIRAARKAGIAFVTDDRRGSGLMLRMSVGRNLVMSVLERVSPGGLMSAAREALAVAQSLGQFDIRPRNPAIAVGALSGGNQQKVVLAKEILGNPRLLLLDEPTRGVDVGAKAEIYARLAALAAQGLGILVASSEMPELIGLCDRIVVLREGRNVAEFRGKVDEHTVLAAANGKAA</sequence>
<dbReference type="Proteomes" id="UP000646365">
    <property type="component" value="Unassembled WGS sequence"/>
</dbReference>
<accession>A0A8J2YYT6</accession>
<dbReference type="PANTHER" id="PTHR43790:SF9">
    <property type="entry name" value="GALACTOFURANOSE TRANSPORTER ATP-BINDING PROTEIN YTFR"/>
    <property type="match status" value="1"/>
</dbReference>
<dbReference type="InterPro" id="IPR003593">
    <property type="entry name" value="AAA+_ATPase"/>
</dbReference>
<feature type="domain" description="ABC transporter" evidence="10">
    <location>
        <begin position="268"/>
        <end position="515"/>
    </location>
</feature>
<dbReference type="EMBL" id="BMJQ01000015">
    <property type="protein sequence ID" value="GGF37794.1"/>
    <property type="molecule type" value="Genomic_DNA"/>
</dbReference>
<name>A0A8J2YYT6_9PROT</name>
<dbReference type="InterPro" id="IPR017871">
    <property type="entry name" value="ABC_transporter-like_CS"/>
</dbReference>
<keyword evidence="8" id="KW-1278">Translocase</keyword>
<dbReference type="GO" id="GO:0016887">
    <property type="term" value="F:ATP hydrolysis activity"/>
    <property type="evidence" value="ECO:0007669"/>
    <property type="project" value="InterPro"/>
</dbReference>
<keyword evidence="6" id="KW-0547">Nucleotide-binding</keyword>
<dbReference type="GO" id="GO:0005886">
    <property type="term" value="C:plasma membrane"/>
    <property type="evidence" value="ECO:0007669"/>
    <property type="project" value="UniProtKB-SubCell"/>
</dbReference>
<keyword evidence="4" id="KW-0762">Sugar transport</keyword>
<dbReference type="Pfam" id="PF00005">
    <property type="entry name" value="ABC_tran"/>
    <property type="match status" value="2"/>
</dbReference>
<dbReference type="InterPro" id="IPR050107">
    <property type="entry name" value="ABC_carbohydrate_import_ATPase"/>
</dbReference>
<evidence type="ECO:0000256" key="2">
    <source>
        <dbReference type="ARBA" id="ARBA00022448"/>
    </source>
</evidence>
<dbReference type="SMART" id="SM00382">
    <property type="entry name" value="AAA"/>
    <property type="match status" value="2"/>
</dbReference>
<comment type="subcellular location">
    <subcellularLocation>
        <location evidence="1">Cell membrane</location>
        <topology evidence="1">Peripheral membrane protein</topology>
    </subcellularLocation>
</comment>
<proteinExistence type="predicted"/>